<evidence type="ECO:0000313" key="11">
    <source>
        <dbReference type="Proteomes" id="UP000031196"/>
    </source>
</evidence>
<dbReference type="InterPro" id="IPR006089">
    <property type="entry name" value="Acyl-CoA_DH_CS"/>
</dbReference>
<dbReference type="InterPro" id="IPR037069">
    <property type="entry name" value="AcylCoA_DH/ox_N_sf"/>
</dbReference>
<evidence type="ECO:0000313" key="10">
    <source>
        <dbReference type="EMBL" id="KIC67221.1"/>
    </source>
</evidence>
<keyword evidence="5" id="KW-0560">Oxidoreductase</keyword>
<dbReference type="Pfam" id="PF02771">
    <property type="entry name" value="Acyl-CoA_dh_N"/>
    <property type="match status" value="1"/>
</dbReference>
<dbReference type="PANTHER" id="PTHR43188">
    <property type="entry name" value="ACYL-COENZYME A OXIDASE"/>
    <property type="match status" value="1"/>
</dbReference>
<dbReference type="GO" id="GO:0003995">
    <property type="term" value="F:acyl-CoA dehydrogenase activity"/>
    <property type="evidence" value="ECO:0007669"/>
    <property type="project" value="InterPro"/>
</dbReference>
<feature type="domain" description="Acyl-CoA dehydrogenase/oxidase C-terminal" evidence="7">
    <location>
        <begin position="272"/>
        <end position="411"/>
    </location>
</feature>
<feature type="domain" description="Acyl-CoA oxidase/dehydrogenase middle" evidence="8">
    <location>
        <begin position="161"/>
        <end position="252"/>
    </location>
</feature>
<organism evidence="10 11">
    <name type="scientific">Pseudarthrobacter phenanthrenivorans</name>
    <name type="common">Arthrobacter phenanthrenivorans</name>
    <dbReference type="NCBI Taxonomy" id="361575"/>
    <lineage>
        <taxon>Bacteria</taxon>
        <taxon>Bacillati</taxon>
        <taxon>Actinomycetota</taxon>
        <taxon>Actinomycetes</taxon>
        <taxon>Micrococcales</taxon>
        <taxon>Micrococcaceae</taxon>
        <taxon>Pseudarthrobacter</taxon>
    </lineage>
</organism>
<comment type="similarity">
    <text evidence="2 5">Belongs to the acyl-CoA dehydrogenase family.</text>
</comment>
<dbReference type="AlphaFoldDB" id="A0A0B4DKL4"/>
<evidence type="ECO:0000256" key="4">
    <source>
        <dbReference type="ARBA" id="ARBA00022827"/>
    </source>
</evidence>
<comment type="caution">
    <text evidence="10">The sequence shown here is derived from an EMBL/GenBank/DDBJ whole genome shotgun (WGS) entry which is preliminary data.</text>
</comment>
<sequence>MTTTSLGPVPARTENPGNFPAGTVEPDYCLTDALGTDPASVFTRINDEDRAFRDRARDFVQDEVLPVIDGYWERGEYPLHLLQRLGELDLLRDGITVEGFAPMSSMAAGLVNMEISRGDGSVATMIAVQGGLALRSVAECGSAAQKERWLPAIARGTEYAAFALTEPTHGSDSVALETTATRTAGGFLLNGEKKWIGNGSVGGVSIVWARGDDGQVHGYLVPQDSPGYTATKIEGKLALRAIWQAHIRLEDVFVPEENVLPGARTFKDTARVLLATRLGVAWSAVGHATACYETAVQYAKQRKQFGRPLAASQIVQERLARMLSELATMQLMVVQMTRLDEAGTLTPEQASLVKYTCTRTARGIASNARDLLGGNGILLENRVARHLADIEAIHTYEGTETMQALIIGRGITGTSAFA</sequence>
<dbReference type="GO" id="GO:0050660">
    <property type="term" value="F:flavin adenine dinucleotide binding"/>
    <property type="evidence" value="ECO:0007669"/>
    <property type="project" value="InterPro"/>
</dbReference>
<dbReference type="InterPro" id="IPR009075">
    <property type="entry name" value="AcylCo_DH/oxidase_C"/>
</dbReference>
<dbReference type="OrthoDB" id="9770681at2"/>
<feature type="domain" description="Acyl-CoA dehydrogenase/oxidase N-terminal" evidence="9">
    <location>
        <begin position="47"/>
        <end position="156"/>
    </location>
</feature>
<dbReference type="Pfam" id="PF00441">
    <property type="entry name" value="Acyl-CoA_dh_1"/>
    <property type="match status" value="1"/>
</dbReference>
<accession>A0A0B4DKL4</accession>
<dbReference type="Proteomes" id="UP000031196">
    <property type="component" value="Unassembled WGS sequence"/>
</dbReference>
<keyword evidence="4 5" id="KW-0274">FAD</keyword>
<evidence type="ECO:0000256" key="2">
    <source>
        <dbReference type="ARBA" id="ARBA00009347"/>
    </source>
</evidence>
<name>A0A0B4DKL4_PSEPS</name>
<comment type="cofactor">
    <cofactor evidence="1 5">
        <name>FAD</name>
        <dbReference type="ChEBI" id="CHEBI:57692"/>
    </cofactor>
</comment>
<keyword evidence="3 5" id="KW-0285">Flavoprotein</keyword>
<protein>
    <submittedName>
        <fullName evidence="10">Acyl-CoA dehydrogenase</fullName>
    </submittedName>
</protein>
<feature type="region of interest" description="Disordered" evidence="6">
    <location>
        <begin position="1"/>
        <end position="22"/>
    </location>
</feature>
<evidence type="ECO:0000256" key="1">
    <source>
        <dbReference type="ARBA" id="ARBA00001974"/>
    </source>
</evidence>
<proteinExistence type="inferred from homology"/>
<dbReference type="GO" id="GO:0006635">
    <property type="term" value="P:fatty acid beta-oxidation"/>
    <property type="evidence" value="ECO:0007669"/>
    <property type="project" value="InterPro"/>
</dbReference>
<dbReference type="SUPFAM" id="SSF47203">
    <property type="entry name" value="Acyl-CoA dehydrogenase C-terminal domain-like"/>
    <property type="match status" value="1"/>
</dbReference>
<dbReference type="InterPro" id="IPR006091">
    <property type="entry name" value="Acyl-CoA_Oxase/DH_mid-dom"/>
</dbReference>
<evidence type="ECO:0000256" key="6">
    <source>
        <dbReference type="SAM" id="MobiDB-lite"/>
    </source>
</evidence>
<dbReference type="InterPro" id="IPR009100">
    <property type="entry name" value="AcylCoA_DH/oxidase_NM_dom_sf"/>
</dbReference>
<dbReference type="PROSITE" id="PS00073">
    <property type="entry name" value="ACYL_COA_DH_2"/>
    <property type="match status" value="1"/>
</dbReference>
<dbReference type="InterPro" id="IPR036250">
    <property type="entry name" value="AcylCo_DH-like_C"/>
</dbReference>
<reference evidence="10 11" key="1">
    <citation type="submission" date="2014-12" db="EMBL/GenBank/DDBJ databases">
        <title>Genome sequencing of Arthrobacter phenanthrenivorans SWC37.</title>
        <authorList>
            <person name="Tan P.W."/>
            <person name="Chan K.-G."/>
        </authorList>
    </citation>
    <scope>NUCLEOTIDE SEQUENCE [LARGE SCALE GENOMIC DNA]</scope>
    <source>
        <strain evidence="10 11">SWC37</strain>
    </source>
</reference>
<dbReference type="InterPro" id="IPR046373">
    <property type="entry name" value="Acyl-CoA_Oxase/DH_mid-dom_sf"/>
</dbReference>
<dbReference type="InterPro" id="IPR045008">
    <property type="entry name" value="ACX4-like"/>
</dbReference>
<gene>
    <name evidence="10" type="ORF">RM50_08795</name>
</gene>
<dbReference type="EMBL" id="JWTB01000016">
    <property type="protein sequence ID" value="KIC67221.1"/>
    <property type="molecule type" value="Genomic_DNA"/>
</dbReference>
<dbReference type="Pfam" id="PF02770">
    <property type="entry name" value="Acyl-CoA_dh_M"/>
    <property type="match status" value="1"/>
</dbReference>
<evidence type="ECO:0000259" key="9">
    <source>
        <dbReference type="Pfam" id="PF02771"/>
    </source>
</evidence>
<dbReference type="RefSeq" id="WP_043451903.1">
    <property type="nucleotide sequence ID" value="NZ_JWTB01000016.1"/>
</dbReference>
<evidence type="ECO:0000259" key="8">
    <source>
        <dbReference type="Pfam" id="PF02770"/>
    </source>
</evidence>
<dbReference type="InterPro" id="IPR013786">
    <property type="entry name" value="AcylCoA_DH/ox_N"/>
</dbReference>
<dbReference type="SUPFAM" id="SSF56645">
    <property type="entry name" value="Acyl-CoA dehydrogenase NM domain-like"/>
    <property type="match status" value="1"/>
</dbReference>
<dbReference type="Gene3D" id="2.40.110.10">
    <property type="entry name" value="Butyryl-CoA Dehydrogenase, subunit A, domain 2"/>
    <property type="match status" value="1"/>
</dbReference>
<evidence type="ECO:0000256" key="3">
    <source>
        <dbReference type="ARBA" id="ARBA00022630"/>
    </source>
</evidence>
<dbReference type="PANTHER" id="PTHR43188:SF1">
    <property type="entry name" value="ACYL-COA DEHYDROGENASE"/>
    <property type="match status" value="1"/>
</dbReference>
<dbReference type="Gene3D" id="1.20.140.10">
    <property type="entry name" value="Butyryl-CoA Dehydrogenase, subunit A, domain 3"/>
    <property type="match status" value="1"/>
</dbReference>
<evidence type="ECO:0000259" key="7">
    <source>
        <dbReference type="Pfam" id="PF00441"/>
    </source>
</evidence>
<dbReference type="Gene3D" id="1.10.540.10">
    <property type="entry name" value="Acyl-CoA dehydrogenase/oxidase, N-terminal domain"/>
    <property type="match status" value="1"/>
</dbReference>
<evidence type="ECO:0000256" key="5">
    <source>
        <dbReference type="RuleBase" id="RU362125"/>
    </source>
</evidence>